<name>A0A383C2C7_9ZZZZ</name>
<evidence type="ECO:0000313" key="1">
    <source>
        <dbReference type="EMBL" id="SVE26170.1"/>
    </source>
</evidence>
<proteinExistence type="predicted"/>
<sequence>MKKIQHSLTRLACLAGILISMTTGQAEGRDRWTAKKANAWHAKQPWRVGCNFNPSTAINQLEMWQADSFDTKTIDRELGWAADLGLNSMRVYLHNLLWTQDAKEFLKRVDQFLAIADRHSINIMLVPLDGVWDPHPRLGQQRAPKPHLHNS</sequence>
<protein>
    <recommendedName>
        <fullName evidence="2">Glycoside hydrolase family 5 domain-containing protein</fullName>
    </recommendedName>
</protein>
<evidence type="ECO:0008006" key="2">
    <source>
        <dbReference type="Google" id="ProtNLM"/>
    </source>
</evidence>
<accession>A0A383C2C7</accession>
<dbReference type="Gene3D" id="3.20.20.80">
    <property type="entry name" value="Glycosidases"/>
    <property type="match status" value="1"/>
</dbReference>
<dbReference type="EMBL" id="UINC01205133">
    <property type="protein sequence ID" value="SVE26170.1"/>
    <property type="molecule type" value="Genomic_DNA"/>
</dbReference>
<dbReference type="SUPFAM" id="SSF51445">
    <property type="entry name" value="(Trans)glycosidases"/>
    <property type="match status" value="1"/>
</dbReference>
<gene>
    <name evidence="1" type="ORF">METZ01_LOCUS479024</name>
</gene>
<feature type="non-terminal residue" evidence="1">
    <location>
        <position position="151"/>
    </location>
</feature>
<dbReference type="AlphaFoldDB" id="A0A383C2C7"/>
<organism evidence="1">
    <name type="scientific">marine metagenome</name>
    <dbReference type="NCBI Taxonomy" id="408172"/>
    <lineage>
        <taxon>unclassified sequences</taxon>
        <taxon>metagenomes</taxon>
        <taxon>ecological metagenomes</taxon>
    </lineage>
</organism>
<dbReference type="InterPro" id="IPR017853">
    <property type="entry name" value="GH"/>
</dbReference>
<reference evidence="1" key="1">
    <citation type="submission" date="2018-05" db="EMBL/GenBank/DDBJ databases">
        <authorList>
            <person name="Lanie J.A."/>
            <person name="Ng W.-L."/>
            <person name="Kazmierczak K.M."/>
            <person name="Andrzejewski T.M."/>
            <person name="Davidsen T.M."/>
            <person name="Wayne K.J."/>
            <person name="Tettelin H."/>
            <person name="Glass J.I."/>
            <person name="Rusch D."/>
            <person name="Podicherti R."/>
            <person name="Tsui H.-C.T."/>
            <person name="Winkler M.E."/>
        </authorList>
    </citation>
    <scope>NUCLEOTIDE SEQUENCE</scope>
</reference>